<name>A0ABS5VMD6_9BACT</name>
<protein>
    <submittedName>
        <fullName evidence="1">Uncharacterized protein</fullName>
    </submittedName>
</protein>
<sequence length="85" mass="9881">MLKCISNKKMFASVELAEDVLIELWTKNDYTDNNAPIAVYKCEDCGYYHLTSRGPMNSKLASLIGSDKFKIMKEANRWLDKWKKK</sequence>
<gene>
    <name evidence="1" type="ORF">KK060_01495</name>
</gene>
<reference evidence="1 2" key="1">
    <citation type="submission" date="2021-05" db="EMBL/GenBank/DDBJ databases">
        <title>A Polyphasic approach of four new species of the genus Ohtaekwangia: Ohtaekwangia histidinii sp. nov., Ohtaekwangia cretensis sp. nov., Ohtaekwangia indiensis sp. nov., Ohtaekwangia reichenbachii sp. nov. from diverse environment.</title>
        <authorList>
            <person name="Octaviana S."/>
        </authorList>
    </citation>
    <scope>NUCLEOTIDE SEQUENCE [LARGE SCALE GENOMIC DNA]</scope>
    <source>
        <strain evidence="1 2">PWU20</strain>
    </source>
</reference>
<organism evidence="1 2">
    <name type="scientific">Chryseosolibacter indicus</name>
    <dbReference type="NCBI Taxonomy" id="2782351"/>
    <lineage>
        <taxon>Bacteria</taxon>
        <taxon>Pseudomonadati</taxon>
        <taxon>Bacteroidota</taxon>
        <taxon>Cytophagia</taxon>
        <taxon>Cytophagales</taxon>
        <taxon>Chryseotaleaceae</taxon>
        <taxon>Chryseosolibacter</taxon>
    </lineage>
</organism>
<dbReference type="RefSeq" id="WP_254151628.1">
    <property type="nucleotide sequence ID" value="NZ_JAHESD010000002.1"/>
</dbReference>
<proteinExistence type="predicted"/>
<dbReference type="EMBL" id="JAHESD010000002">
    <property type="protein sequence ID" value="MBT1701932.1"/>
    <property type="molecule type" value="Genomic_DNA"/>
</dbReference>
<evidence type="ECO:0000313" key="2">
    <source>
        <dbReference type="Proteomes" id="UP000772618"/>
    </source>
</evidence>
<accession>A0ABS5VMD6</accession>
<comment type="caution">
    <text evidence="1">The sequence shown here is derived from an EMBL/GenBank/DDBJ whole genome shotgun (WGS) entry which is preliminary data.</text>
</comment>
<keyword evidence="2" id="KW-1185">Reference proteome</keyword>
<evidence type="ECO:0000313" key="1">
    <source>
        <dbReference type="EMBL" id="MBT1701932.1"/>
    </source>
</evidence>
<dbReference type="Proteomes" id="UP000772618">
    <property type="component" value="Unassembled WGS sequence"/>
</dbReference>